<dbReference type="InterPro" id="IPR046756">
    <property type="entry name" value="VAS1/VOA1_TM"/>
</dbReference>
<evidence type="ECO:0000256" key="2">
    <source>
        <dbReference type="ARBA" id="ARBA00009037"/>
    </source>
</evidence>
<evidence type="ECO:0000256" key="7">
    <source>
        <dbReference type="SAM" id="Phobius"/>
    </source>
</evidence>
<dbReference type="FunFam" id="2.40.160.110:FF:000003">
    <property type="entry name" value="ATPase H+ transporting accessory protein 1"/>
    <property type="match status" value="1"/>
</dbReference>
<dbReference type="InterPro" id="IPR008388">
    <property type="entry name" value="Ac45_acc_su"/>
</dbReference>
<dbReference type="PANTHER" id="PTHR12471:SF3">
    <property type="entry name" value="ATPASE, H+ TRANSPORTING, LYSOSOMAL ACCESSORY PROTEIN 1-LIKE"/>
    <property type="match status" value="1"/>
</dbReference>
<comment type="subcellular location">
    <subcellularLocation>
        <location evidence="1">Membrane</location>
        <topology evidence="1">Single-pass membrane protein</topology>
    </subcellularLocation>
</comment>
<dbReference type="GO" id="GO:0098588">
    <property type="term" value="C:bounding membrane of organelle"/>
    <property type="evidence" value="ECO:0007669"/>
    <property type="project" value="UniProtKB-ARBA"/>
</dbReference>
<organism evidence="11 12">
    <name type="scientific">Cirrhinus molitorella</name>
    <name type="common">mud carp</name>
    <dbReference type="NCBI Taxonomy" id="172907"/>
    <lineage>
        <taxon>Eukaryota</taxon>
        <taxon>Metazoa</taxon>
        <taxon>Chordata</taxon>
        <taxon>Craniata</taxon>
        <taxon>Vertebrata</taxon>
        <taxon>Euteleostomi</taxon>
        <taxon>Actinopterygii</taxon>
        <taxon>Neopterygii</taxon>
        <taxon>Teleostei</taxon>
        <taxon>Ostariophysi</taxon>
        <taxon>Cypriniformes</taxon>
        <taxon>Cyprinidae</taxon>
        <taxon>Labeoninae</taxon>
        <taxon>Labeonini</taxon>
        <taxon>Cirrhinus</taxon>
    </lineage>
</organism>
<dbReference type="InterPro" id="IPR046755">
    <property type="entry name" value="VAS1_LD"/>
</dbReference>
<feature type="transmembrane region" description="Helical" evidence="7">
    <location>
        <begin position="696"/>
        <end position="714"/>
    </location>
</feature>
<keyword evidence="3 7" id="KW-0812">Transmembrane</keyword>
<proteinExistence type="inferred from homology"/>
<comment type="caution">
    <text evidence="11">The sequence shown here is derived from an EMBL/GenBank/DDBJ whole genome shotgun (WGS) entry which is preliminary data.</text>
</comment>
<dbReference type="GO" id="GO:0033176">
    <property type="term" value="C:proton-transporting V-type ATPase complex"/>
    <property type="evidence" value="ECO:0007669"/>
    <property type="project" value="TreeGrafter"/>
</dbReference>
<gene>
    <name evidence="11" type="ORF">Q8A67_016535</name>
</gene>
<feature type="transmembrane region" description="Helical" evidence="7">
    <location>
        <begin position="275"/>
        <end position="298"/>
    </location>
</feature>
<reference evidence="11" key="1">
    <citation type="submission" date="2023-08" db="EMBL/GenBank/DDBJ databases">
        <title>Chromosome-level Genome Assembly of mud carp (Cirrhinus molitorella).</title>
        <authorList>
            <person name="Liu H."/>
        </authorList>
    </citation>
    <scope>NUCLEOTIDE SEQUENCE</scope>
    <source>
        <strain evidence="11">Prfri</strain>
        <tissue evidence="11">Muscle</tissue>
    </source>
</reference>
<name>A0AA88PJT9_9TELE</name>
<protein>
    <recommendedName>
        <fullName evidence="13">Sarcolemmal membrane-associated protein</fullName>
    </recommendedName>
</protein>
<keyword evidence="4 7" id="KW-1133">Transmembrane helix</keyword>
<evidence type="ECO:0000259" key="10">
    <source>
        <dbReference type="Pfam" id="PF20520"/>
    </source>
</evidence>
<dbReference type="Gene3D" id="2.40.160.110">
    <property type="match status" value="1"/>
</dbReference>
<dbReference type="AlphaFoldDB" id="A0AA88PJT9"/>
<evidence type="ECO:0000256" key="3">
    <source>
        <dbReference type="ARBA" id="ARBA00022692"/>
    </source>
</evidence>
<evidence type="ECO:0000256" key="1">
    <source>
        <dbReference type="ARBA" id="ARBA00004167"/>
    </source>
</evidence>
<dbReference type="GO" id="GO:0012505">
    <property type="term" value="C:endomembrane system"/>
    <property type="evidence" value="ECO:0007669"/>
    <property type="project" value="UniProtKB-ARBA"/>
</dbReference>
<feature type="region of interest" description="Disordered" evidence="6">
    <location>
        <begin position="508"/>
        <end position="533"/>
    </location>
</feature>
<evidence type="ECO:0000259" key="9">
    <source>
        <dbReference type="Pfam" id="PF05827"/>
    </source>
</evidence>
<comment type="similarity">
    <text evidence="2">Belongs to the vacuolar ATPase subunit S1 family.</text>
</comment>
<feature type="compositionally biased region" description="Basic and acidic residues" evidence="6">
    <location>
        <begin position="576"/>
        <end position="597"/>
    </location>
</feature>
<feature type="compositionally biased region" description="Basic and acidic residues" evidence="6">
    <location>
        <begin position="555"/>
        <end position="566"/>
    </location>
</feature>
<sequence length="719" mass="82655">MAKHKLFLFFSLLLCVFISLSLPFDQVPAILDRSSEVPPYQAVRIRTDGEHVESPSASHEESYSPAAENPLRRILQPFGWHLHAQPRTKRKLLQSTSSGPYSPLTVAYNGKICILFKAKRLAIRYRNNTFLDLTERVFGPNAQVDTKGSVCTKEKAMLSLRLGDVEDIRGLVIRLQMSNTYYESVGQNWFTLDSVHIHYNWTHEATFNATEVYAPATYSYHCQHVSSLQKYDTLLVPSSHTDSSANWHITFTDFQIQAFNVQSNKFASASDCATFFTPAILMGLITSLILLLVLAYALHMVVHLKHIDRYEEHKTTVYFPRTPEAELPDKNSVDITSLQCGETMEEQKLKDPINKVSLIKDELSRSTVEASESEKVIQRLNQELQEANEQANSGKHKCIELQGLLEEEKRANKQQAEESAKQIKVLQTQLQKLQEDMENLKDQKDSTIFSLRQEAHMAQEEVQVLRRTMEKTAAEREHEVSALKGNLATLTSELEKWQLAANKYERELDSVQASHQQQNQQRDRAAKQQASELERLQKDCESLRRECASLRSEREQLADKQQKEKISLQSESSTLRSEKEQLLKKQQQLEKELDSSKKQNTSLSNTVKTLEKTQVDLEKRLSVLQEEHEKATSQLEQSNSRIKELQKEYEEIQAELSGLREKYENAEEEKRSFTLELQQSQERLRLLQDKENHGKWIRWMPVAAVTIAVTGYLLSKTSK</sequence>
<evidence type="ECO:0000256" key="8">
    <source>
        <dbReference type="SAM" id="SignalP"/>
    </source>
</evidence>
<evidence type="ECO:0000256" key="4">
    <source>
        <dbReference type="ARBA" id="ARBA00022989"/>
    </source>
</evidence>
<feature type="signal peptide" evidence="8">
    <location>
        <begin position="1"/>
        <end position="21"/>
    </location>
</feature>
<dbReference type="GO" id="GO:0030641">
    <property type="term" value="P:regulation of cellular pH"/>
    <property type="evidence" value="ECO:0007669"/>
    <property type="project" value="TreeGrafter"/>
</dbReference>
<dbReference type="Proteomes" id="UP001187343">
    <property type="component" value="Unassembled WGS sequence"/>
</dbReference>
<dbReference type="Pfam" id="PF05827">
    <property type="entry name" value="VAS1_LD"/>
    <property type="match status" value="1"/>
</dbReference>
<dbReference type="GO" id="GO:0030659">
    <property type="term" value="C:cytoplasmic vesicle membrane"/>
    <property type="evidence" value="ECO:0007669"/>
    <property type="project" value="UniProtKB-ARBA"/>
</dbReference>
<keyword evidence="12" id="KW-1185">Reference proteome</keyword>
<feature type="chain" id="PRO_5041745076" description="Sarcolemmal membrane-associated protein" evidence="8">
    <location>
        <begin position="22"/>
        <end position="719"/>
    </location>
</feature>
<feature type="compositionally biased region" description="Polar residues" evidence="6">
    <location>
        <begin position="598"/>
        <end position="607"/>
    </location>
</feature>
<evidence type="ECO:0008006" key="13">
    <source>
        <dbReference type="Google" id="ProtNLM"/>
    </source>
</evidence>
<dbReference type="Pfam" id="PF20520">
    <property type="entry name" value="Ac45-VOA1_TM"/>
    <property type="match status" value="1"/>
</dbReference>
<dbReference type="GO" id="GO:0001671">
    <property type="term" value="F:ATPase activator activity"/>
    <property type="evidence" value="ECO:0007669"/>
    <property type="project" value="TreeGrafter"/>
</dbReference>
<dbReference type="PANTHER" id="PTHR12471">
    <property type="entry name" value="VACUOLAR ATP SYNTHASE SUBUNIT S1"/>
    <property type="match status" value="1"/>
</dbReference>
<evidence type="ECO:0000256" key="5">
    <source>
        <dbReference type="ARBA" id="ARBA00023136"/>
    </source>
</evidence>
<feature type="region of interest" description="Disordered" evidence="6">
    <location>
        <begin position="555"/>
        <end position="607"/>
    </location>
</feature>
<feature type="compositionally biased region" description="Basic and acidic residues" evidence="6">
    <location>
        <begin position="521"/>
        <end position="533"/>
    </location>
</feature>
<feature type="domain" description="V-type proton ATPase subunit S1 luminal" evidence="9">
    <location>
        <begin position="112"/>
        <end position="259"/>
    </location>
</feature>
<evidence type="ECO:0000313" key="12">
    <source>
        <dbReference type="Proteomes" id="UP001187343"/>
    </source>
</evidence>
<feature type="domain" description="V-type proton ATPase subunit S1/VOA1 transmembrane" evidence="10">
    <location>
        <begin position="274"/>
        <end position="311"/>
    </location>
</feature>
<evidence type="ECO:0000313" key="11">
    <source>
        <dbReference type="EMBL" id="KAK2885698.1"/>
    </source>
</evidence>
<keyword evidence="8" id="KW-0732">Signal</keyword>
<dbReference type="EMBL" id="JAUYZG010000016">
    <property type="protein sequence ID" value="KAK2885698.1"/>
    <property type="molecule type" value="Genomic_DNA"/>
</dbReference>
<evidence type="ECO:0000256" key="6">
    <source>
        <dbReference type="SAM" id="MobiDB-lite"/>
    </source>
</evidence>
<keyword evidence="5 7" id="KW-0472">Membrane</keyword>
<accession>A0AA88PJT9</accession>